<evidence type="ECO:0000313" key="1">
    <source>
        <dbReference type="EMBL" id="TDK58142.1"/>
    </source>
</evidence>
<organism evidence="1 2">
    <name type="scientific">Bacillus salipaludis</name>
    <dbReference type="NCBI Taxonomy" id="2547811"/>
    <lineage>
        <taxon>Bacteria</taxon>
        <taxon>Bacillati</taxon>
        <taxon>Bacillota</taxon>
        <taxon>Bacilli</taxon>
        <taxon>Bacillales</taxon>
        <taxon>Bacillaceae</taxon>
        <taxon>Bacillus</taxon>
    </lineage>
</organism>
<name>A0A4R5VKB7_9BACI</name>
<evidence type="ECO:0000313" key="2">
    <source>
        <dbReference type="Proteomes" id="UP000295132"/>
    </source>
</evidence>
<dbReference type="AlphaFoldDB" id="A0A4R5VKB7"/>
<reference evidence="1 2" key="1">
    <citation type="submission" date="2019-03" db="EMBL/GenBank/DDBJ databases">
        <title>Bacillus niacini sp. nov. a Nicotinate-Metabolizing Mesophile Isolated from Soil.</title>
        <authorList>
            <person name="Zhang G."/>
        </authorList>
    </citation>
    <scope>NUCLEOTIDE SEQUENCE [LARGE SCALE GENOMIC DNA]</scope>
    <source>
        <strain evidence="1 2">WN066</strain>
    </source>
</reference>
<dbReference type="EMBL" id="SMYO01000017">
    <property type="protein sequence ID" value="TDK58142.1"/>
    <property type="molecule type" value="Genomic_DNA"/>
</dbReference>
<proteinExistence type="predicted"/>
<protein>
    <submittedName>
        <fullName evidence="1">Uncharacterized protein</fullName>
    </submittedName>
</protein>
<sequence length="150" mass="17231">MTSAYRTTLRMHPVFKDYLDELFHCTYLDRTQLIRLALATAPSNPEFIKLLRQYQKSKTSLPSIPWDVSDNTIFLEQCPDISRGGEGYHNDVTTGRAEIKTAPDPGDIKRPVTEPENIQNRCIQQTERRTGEVLERKFFKESGGIKITIN</sequence>
<gene>
    <name evidence="1" type="ORF">E2K98_24815</name>
</gene>
<accession>A0A4R5VKB7</accession>
<comment type="caution">
    <text evidence="1">The sequence shown here is derived from an EMBL/GenBank/DDBJ whole genome shotgun (WGS) entry which is preliminary data.</text>
</comment>
<dbReference type="RefSeq" id="WP_133338976.1">
    <property type="nucleotide sequence ID" value="NZ_SMYO01000017.1"/>
</dbReference>
<dbReference type="Proteomes" id="UP000295132">
    <property type="component" value="Unassembled WGS sequence"/>
</dbReference>